<dbReference type="STRING" id="1802628.A2890_02345"/>
<evidence type="ECO:0000259" key="7">
    <source>
        <dbReference type="Pfam" id="PF00155"/>
    </source>
</evidence>
<evidence type="ECO:0000256" key="1">
    <source>
        <dbReference type="ARBA" id="ARBA00001933"/>
    </source>
</evidence>
<dbReference type="CDD" id="cd00609">
    <property type="entry name" value="AAT_like"/>
    <property type="match status" value="1"/>
</dbReference>
<dbReference type="PANTHER" id="PTHR46383:SF1">
    <property type="entry name" value="ASPARTATE AMINOTRANSFERASE"/>
    <property type="match status" value="1"/>
</dbReference>
<reference evidence="8 9" key="1">
    <citation type="journal article" date="2016" name="Nat. Commun.">
        <title>Thousands of microbial genomes shed light on interconnected biogeochemical processes in an aquifer system.</title>
        <authorList>
            <person name="Anantharaman K."/>
            <person name="Brown C.T."/>
            <person name="Hug L.A."/>
            <person name="Sharon I."/>
            <person name="Castelle C.J."/>
            <person name="Probst A.J."/>
            <person name="Thomas B.C."/>
            <person name="Singh A."/>
            <person name="Wilkins M.J."/>
            <person name="Karaoz U."/>
            <person name="Brodie E.L."/>
            <person name="Williams K.H."/>
            <person name="Hubbard S.S."/>
            <person name="Banfield J.F."/>
        </authorList>
    </citation>
    <scope>NUCLEOTIDE SEQUENCE [LARGE SCALE GENOMIC DNA]</scope>
</reference>
<feature type="domain" description="Aminotransferase class I/classII large" evidence="7">
    <location>
        <begin position="26"/>
        <end position="351"/>
    </location>
</feature>
<dbReference type="GO" id="GO:0006520">
    <property type="term" value="P:amino acid metabolic process"/>
    <property type="evidence" value="ECO:0007669"/>
    <property type="project" value="InterPro"/>
</dbReference>
<comment type="similarity">
    <text evidence="2 6">Belongs to the class-I pyridoxal-phosphate-dependent aminotransferase family.</text>
</comment>
<dbReference type="InterPro" id="IPR015422">
    <property type="entry name" value="PyrdxlP-dep_Trfase_small"/>
</dbReference>
<protein>
    <recommendedName>
        <fullName evidence="6">Aminotransferase</fullName>
        <ecNumber evidence="6">2.6.1.-</ecNumber>
    </recommendedName>
</protein>
<dbReference type="InterPro" id="IPR004838">
    <property type="entry name" value="NHTrfase_class1_PyrdxlP-BS"/>
</dbReference>
<dbReference type="EMBL" id="MEVL01000019">
    <property type="protein sequence ID" value="OGC61194.1"/>
    <property type="molecule type" value="Genomic_DNA"/>
</dbReference>
<dbReference type="InterPro" id="IPR004839">
    <property type="entry name" value="Aminotransferase_I/II_large"/>
</dbReference>
<dbReference type="PROSITE" id="PS00105">
    <property type="entry name" value="AA_TRANSFER_CLASS_1"/>
    <property type="match status" value="1"/>
</dbReference>
<gene>
    <name evidence="8" type="ORF">A2890_02345</name>
</gene>
<organism evidence="8 9">
    <name type="scientific">candidate division WWE3 bacterium RIFCSPLOWO2_01_FULL_53_14</name>
    <dbReference type="NCBI Taxonomy" id="1802628"/>
    <lineage>
        <taxon>Bacteria</taxon>
        <taxon>Katanobacteria</taxon>
    </lineage>
</organism>
<evidence type="ECO:0000256" key="5">
    <source>
        <dbReference type="ARBA" id="ARBA00022898"/>
    </source>
</evidence>
<dbReference type="InterPro" id="IPR015424">
    <property type="entry name" value="PyrdxlP-dep_Trfase"/>
</dbReference>
<feature type="non-terminal residue" evidence="8">
    <location>
        <position position="356"/>
    </location>
</feature>
<sequence>MFFKTKDIPFSPIKRIQAEAERLGAVSLAQGIPRFLPPLEVRRAAIAAIEEGKADFYGPPRGIPELRRKISEWHLSREKVFYDPEKEILVTAGALQGMSAAMAALLSPGDELIIPSPSYFPFLNIPRVLGVQPVFVPLDPPDWRIRLSELKKAITPRTKGIIICHPNNPTGTVYTRSELEEIAGLAKKYGFWIFADEVYRFFVDPKIPYVSLGEIAETRPRLVRLMSFSKAFSLSGWRVGYLSADSPITDEIIKTHEMTTTAGAALPSQYAALSALGDFPDVPEQFSRILISRREKMRRRLQKLAEHFEFNIPEGAYYFFVKSKGAGSDTDFATRLLKEAGVAVIPGSVFGPGGEG</sequence>
<accession>A0A1F4VVH5</accession>
<keyword evidence="5" id="KW-0663">Pyridoxal phosphate</keyword>
<dbReference type="PANTHER" id="PTHR46383">
    <property type="entry name" value="ASPARTATE AMINOTRANSFERASE"/>
    <property type="match status" value="1"/>
</dbReference>
<evidence type="ECO:0000256" key="2">
    <source>
        <dbReference type="ARBA" id="ARBA00007441"/>
    </source>
</evidence>
<evidence type="ECO:0000256" key="6">
    <source>
        <dbReference type="RuleBase" id="RU000481"/>
    </source>
</evidence>
<proteinExistence type="inferred from homology"/>
<dbReference type="AlphaFoldDB" id="A0A1F4VVH5"/>
<dbReference type="Gene3D" id="3.40.640.10">
    <property type="entry name" value="Type I PLP-dependent aspartate aminotransferase-like (Major domain)"/>
    <property type="match status" value="1"/>
</dbReference>
<dbReference type="Gene3D" id="3.90.1150.10">
    <property type="entry name" value="Aspartate Aminotransferase, domain 1"/>
    <property type="match status" value="1"/>
</dbReference>
<evidence type="ECO:0000313" key="8">
    <source>
        <dbReference type="EMBL" id="OGC61194.1"/>
    </source>
</evidence>
<evidence type="ECO:0000256" key="4">
    <source>
        <dbReference type="ARBA" id="ARBA00022679"/>
    </source>
</evidence>
<comment type="caution">
    <text evidence="8">The sequence shown here is derived from an EMBL/GenBank/DDBJ whole genome shotgun (WGS) entry which is preliminary data.</text>
</comment>
<dbReference type="Pfam" id="PF00155">
    <property type="entry name" value="Aminotran_1_2"/>
    <property type="match status" value="1"/>
</dbReference>
<dbReference type="Proteomes" id="UP000176967">
    <property type="component" value="Unassembled WGS sequence"/>
</dbReference>
<keyword evidence="4 6" id="KW-0808">Transferase</keyword>
<evidence type="ECO:0000256" key="3">
    <source>
        <dbReference type="ARBA" id="ARBA00022576"/>
    </source>
</evidence>
<dbReference type="SUPFAM" id="SSF53383">
    <property type="entry name" value="PLP-dependent transferases"/>
    <property type="match status" value="1"/>
</dbReference>
<dbReference type="InterPro" id="IPR050596">
    <property type="entry name" value="AspAT/PAT-like"/>
</dbReference>
<name>A0A1F4VVH5_UNCKA</name>
<dbReference type="GO" id="GO:0008483">
    <property type="term" value="F:transaminase activity"/>
    <property type="evidence" value="ECO:0007669"/>
    <property type="project" value="UniProtKB-KW"/>
</dbReference>
<comment type="cofactor">
    <cofactor evidence="1 6">
        <name>pyridoxal 5'-phosphate</name>
        <dbReference type="ChEBI" id="CHEBI:597326"/>
    </cofactor>
</comment>
<keyword evidence="3 6" id="KW-0032">Aminotransferase</keyword>
<dbReference type="EC" id="2.6.1.-" evidence="6"/>
<dbReference type="InterPro" id="IPR015421">
    <property type="entry name" value="PyrdxlP-dep_Trfase_major"/>
</dbReference>
<evidence type="ECO:0000313" key="9">
    <source>
        <dbReference type="Proteomes" id="UP000176967"/>
    </source>
</evidence>
<dbReference type="GO" id="GO:0030170">
    <property type="term" value="F:pyridoxal phosphate binding"/>
    <property type="evidence" value="ECO:0007669"/>
    <property type="project" value="InterPro"/>
</dbReference>
<dbReference type="PRINTS" id="PR00753">
    <property type="entry name" value="ACCSYNTHASE"/>
</dbReference>